<proteinExistence type="predicted"/>
<feature type="compositionally biased region" description="Acidic residues" evidence="1">
    <location>
        <begin position="103"/>
        <end position="129"/>
    </location>
</feature>
<evidence type="ECO:0000256" key="1">
    <source>
        <dbReference type="SAM" id="MobiDB-lite"/>
    </source>
</evidence>
<gene>
    <name evidence="2" type="ORF">DFH08DRAFT_823602</name>
</gene>
<protein>
    <submittedName>
        <fullName evidence="2">Uncharacterized protein</fullName>
    </submittedName>
</protein>
<feature type="region of interest" description="Disordered" evidence="1">
    <location>
        <begin position="103"/>
        <end position="197"/>
    </location>
</feature>
<accession>A0AAD6Z5Q2</accession>
<dbReference type="EMBL" id="JARIHO010000083">
    <property type="protein sequence ID" value="KAJ7309177.1"/>
    <property type="molecule type" value="Genomic_DNA"/>
</dbReference>
<keyword evidence="3" id="KW-1185">Reference proteome</keyword>
<evidence type="ECO:0000313" key="3">
    <source>
        <dbReference type="Proteomes" id="UP001218218"/>
    </source>
</evidence>
<feature type="compositionally biased region" description="Pro residues" evidence="1">
    <location>
        <begin position="145"/>
        <end position="159"/>
    </location>
</feature>
<dbReference type="AlphaFoldDB" id="A0AAD6Z5Q2"/>
<sequence length="420" mass="45998">MACARSRACTTAPKFRSPCAFHCCRASLGPYSINKQSRSKSNPIVTAVTTAYAAHAFPRRTLRSGKEFSAFDLALARVITPPMDFDFGTVLQEQLAEEALTDMLDEDPPPDDDDDDDYDNPVDPGDDELLPEHAEPLHSNFPTPGLTPPPSLSLPPPPLSSLSATARNKLKSRACHDKKRQEARTASTNPLLKSVHRKRIDEAKKSTLHVDIDAGALPHAKTAWPAPLHEDATGLGGVVYTQEQVDVLTGTPGLMYCEWLGHLAIPIVDRKCRVVGVLGEGPRDCEGWKTVTNGAFALLQERVHRIHLPDDRLHHRPAQDSFPALFCRWLHGGGQMVKPPLVDTPNPSHARRQEPVSRVYPKSASRSFWGSHKRVPTSRGAYGRHSGAVVAINTCFTGHMAIYWINSELHGLAGISVDIA</sequence>
<organism evidence="2 3">
    <name type="scientific">Mycena albidolilacea</name>
    <dbReference type="NCBI Taxonomy" id="1033008"/>
    <lineage>
        <taxon>Eukaryota</taxon>
        <taxon>Fungi</taxon>
        <taxon>Dikarya</taxon>
        <taxon>Basidiomycota</taxon>
        <taxon>Agaricomycotina</taxon>
        <taxon>Agaricomycetes</taxon>
        <taxon>Agaricomycetidae</taxon>
        <taxon>Agaricales</taxon>
        <taxon>Marasmiineae</taxon>
        <taxon>Mycenaceae</taxon>
        <taxon>Mycena</taxon>
    </lineage>
</organism>
<evidence type="ECO:0000313" key="2">
    <source>
        <dbReference type="EMBL" id="KAJ7309177.1"/>
    </source>
</evidence>
<comment type="caution">
    <text evidence="2">The sequence shown here is derived from an EMBL/GenBank/DDBJ whole genome shotgun (WGS) entry which is preliminary data.</text>
</comment>
<feature type="compositionally biased region" description="Basic residues" evidence="1">
    <location>
        <begin position="168"/>
        <end position="178"/>
    </location>
</feature>
<name>A0AAD6Z5Q2_9AGAR</name>
<dbReference type="Proteomes" id="UP001218218">
    <property type="component" value="Unassembled WGS sequence"/>
</dbReference>
<reference evidence="2" key="1">
    <citation type="submission" date="2023-03" db="EMBL/GenBank/DDBJ databases">
        <title>Massive genome expansion in bonnet fungi (Mycena s.s.) driven by repeated elements and novel gene families across ecological guilds.</title>
        <authorList>
            <consortium name="Lawrence Berkeley National Laboratory"/>
            <person name="Harder C.B."/>
            <person name="Miyauchi S."/>
            <person name="Viragh M."/>
            <person name="Kuo A."/>
            <person name="Thoen E."/>
            <person name="Andreopoulos B."/>
            <person name="Lu D."/>
            <person name="Skrede I."/>
            <person name="Drula E."/>
            <person name="Henrissat B."/>
            <person name="Morin E."/>
            <person name="Kohler A."/>
            <person name="Barry K."/>
            <person name="LaButti K."/>
            <person name="Morin E."/>
            <person name="Salamov A."/>
            <person name="Lipzen A."/>
            <person name="Mereny Z."/>
            <person name="Hegedus B."/>
            <person name="Baldrian P."/>
            <person name="Stursova M."/>
            <person name="Weitz H."/>
            <person name="Taylor A."/>
            <person name="Grigoriev I.V."/>
            <person name="Nagy L.G."/>
            <person name="Martin F."/>
            <person name="Kauserud H."/>
        </authorList>
    </citation>
    <scope>NUCLEOTIDE SEQUENCE</scope>
    <source>
        <strain evidence="2">CBHHK002</strain>
    </source>
</reference>